<dbReference type="Gene3D" id="2.40.40.10">
    <property type="entry name" value="RlpA-like domain"/>
    <property type="match status" value="1"/>
</dbReference>
<evidence type="ECO:0008006" key="9">
    <source>
        <dbReference type="Google" id="ProtNLM"/>
    </source>
</evidence>
<dbReference type="GO" id="GO:0009505">
    <property type="term" value="C:plant-type cell wall"/>
    <property type="evidence" value="ECO:0007669"/>
    <property type="project" value="TreeGrafter"/>
</dbReference>
<dbReference type="SUPFAM" id="SSF50685">
    <property type="entry name" value="Barwin-like endoglucanases"/>
    <property type="match status" value="1"/>
</dbReference>
<dbReference type="OMA" id="IRCKNTT"/>
<proteinExistence type="inferred from homology"/>
<keyword evidence="2" id="KW-0964">Secreted</keyword>
<comment type="subcellular location">
    <subcellularLocation>
        <location evidence="1">Secreted</location>
    </subcellularLocation>
</comment>
<evidence type="ECO:0000256" key="4">
    <source>
        <dbReference type="SAM" id="SignalP"/>
    </source>
</evidence>
<dbReference type="Pfam" id="PF03330">
    <property type="entry name" value="DPBB_1"/>
    <property type="match status" value="1"/>
</dbReference>
<evidence type="ECO:0000259" key="5">
    <source>
        <dbReference type="PROSITE" id="PS50842"/>
    </source>
</evidence>
<keyword evidence="4" id="KW-0732">Signal</keyword>
<protein>
    <recommendedName>
        <fullName evidence="9">Expansin-like A2</fullName>
    </recommendedName>
</protein>
<dbReference type="Gramene" id="OIW08815">
    <property type="protein sequence ID" value="OIW08815"/>
    <property type="gene ID" value="TanjilG_16396"/>
</dbReference>
<evidence type="ECO:0000256" key="2">
    <source>
        <dbReference type="ARBA" id="ARBA00022525"/>
    </source>
</evidence>
<accession>A0A1J7H7C6</accession>
<dbReference type="InterPro" id="IPR009009">
    <property type="entry name" value="RlpA-like_DPBB"/>
</dbReference>
<dbReference type="PRINTS" id="PR00829">
    <property type="entry name" value="LOLP1ALLERGN"/>
</dbReference>
<dbReference type="InterPro" id="IPR005795">
    <property type="entry name" value="LolPI"/>
</dbReference>
<evidence type="ECO:0000313" key="7">
    <source>
        <dbReference type="EMBL" id="OIW08815.1"/>
    </source>
</evidence>
<dbReference type="GO" id="GO:0009506">
    <property type="term" value="C:plasmodesma"/>
    <property type="evidence" value="ECO:0007669"/>
    <property type="project" value="TreeGrafter"/>
</dbReference>
<dbReference type="InterPro" id="IPR036908">
    <property type="entry name" value="RlpA-like_sf"/>
</dbReference>
<feature type="domain" description="Expansin-like CBD" evidence="6">
    <location>
        <begin position="159"/>
        <end position="241"/>
    </location>
</feature>
<dbReference type="PROSITE" id="PS50843">
    <property type="entry name" value="EXPANSIN_CBD"/>
    <property type="match status" value="1"/>
</dbReference>
<dbReference type="InterPro" id="IPR007112">
    <property type="entry name" value="Expansin/allergen_DPBB_dom"/>
</dbReference>
<comment type="similarity">
    <text evidence="3">Belongs to the expansin family.</text>
</comment>
<dbReference type="Proteomes" id="UP000188354">
    <property type="component" value="Chromosome LG07"/>
</dbReference>
<dbReference type="InterPro" id="IPR007118">
    <property type="entry name" value="Expan_Lol_pI"/>
</dbReference>
<evidence type="ECO:0000313" key="8">
    <source>
        <dbReference type="Proteomes" id="UP000188354"/>
    </source>
</evidence>
<keyword evidence="8" id="KW-1185">Reference proteome</keyword>
<organism evidence="7 8">
    <name type="scientific">Lupinus angustifolius</name>
    <name type="common">Narrow-leaved blue lupine</name>
    <dbReference type="NCBI Taxonomy" id="3871"/>
    <lineage>
        <taxon>Eukaryota</taxon>
        <taxon>Viridiplantae</taxon>
        <taxon>Streptophyta</taxon>
        <taxon>Embryophyta</taxon>
        <taxon>Tracheophyta</taxon>
        <taxon>Spermatophyta</taxon>
        <taxon>Magnoliopsida</taxon>
        <taxon>eudicotyledons</taxon>
        <taxon>Gunneridae</taxon>
        <taxon>Pentapetalae</taxon>
        <taxon>rosids</taxon>
        <taxon>fabids</taxon>
        <taxon>Fabales</taxon>
        <taxon>Fabaceae</taxon>
        <taxon>Papilionoideae</taxon>
        <taxon>50 kb inversion clade</taxon>
        <taxon>genistoids sensu lato</taxon>
        <taxon>core genistoids</taxon>
        <taxon>Genisteae</taxon>
        <taxon>Lupinus</taxon>
    </lineage>
</organism>
<evidence type="ECO:0000256" key="1">
    <source>
        <dbReference type="ARBA" id="ARBA00004613"/>
    </source>
</evidence>
<dbReference type="CDD" id="cd22276">
    <property type="entry name" value="DPBB_EXLA_N"/>
    <property type="match status" value="1"/>
</dbReference>
<dbReference type="AlphaFoldDB" id="A0A1J7H7C6"/>
<feature type="domain" description="Expansin-like EG45" evidence="5">
    <location>
        <begin position="41"/>
        <end position="145"/>
    </location>
</feature>
<evidence type="ECO:0000256" key="3">
    <source>
        <dbReference type="RuleBase" id="RU003460"/>
    </source>
</evidence>
<dbReference type="PANTHER" id="PTHR31692">
    <property type="entry name" value="EXPANSIN-B3"/>
    <property type="match status" value="1"/>
</dbReference>
<dbReference type="EMBL" id="CM007367">
    <property type="protein sequence ID" value="OIW08815.1"/>
    <property type="molecule type" value="Genomic_DNA"/>
</dbReference>
<sequence>MAFLLCFFIFFFASSATATACDTCVHQTKATHFSKASALSSGACGYGSLALGLSNGQLAAAVPSLFKDGAGCGACFQIRCKNPSLCTKAGTRVVVSDLNHNNQTDFVLSSRAFTAMAQKGKGQQILKLGIVDIEYKRIPCDYKNQKLAVRVEESSQKPNYLAIQFLYQGGQTEIVAVDVARVGSSNWSFLSRKHGVVWDTNRVPEGPLQFRMVVTAGYDGKWIWAQKVLPADWKTGVVYDSGVQITDIAQEGCSPCHEQNWS</sequence>
<dbReference type="InterPro" id="IPR036749">
    <property type="entry name" value="Expansin_CBD_sf"/>
</dbReference>
<dbReference type="FunFam" id="2.60.40.760:FF:000003">
    <property type="entry name" value="Expansin-like A2"/>
    <property type="match status" value="1"/>
</dbReference>
<dbReference type="OrthoDB" id="623266at2759"/>
<gene>
    <name evidence="7" type="ORF">TanjilG_16396</name>
</gene>
<dbReference type="Gene3D" id="2.60.40.760">
    <property type="entry name" value="Expansin, cellulose-binding-like domain"/>
    <property type="match status" value="1"/>
</dbReference>
<feature type="chain" id="PRO_5012520878" description="Expansin-like A2" evidence="4">
    <location>
        <begin position="19"/>
        <end position="262"/>
    </location>
</feature>
<name>A0A1J7H7C6_LUPAN</name>
<dbReference type="STRING" id="3871.A0A1J7H7C6"/>
<dbReference type="InterPro" id="IPR007117">
    <property type="entry name" value="Expansin_CBD"/>
</dbReference>
<evidence type="ECO:0000259" key="6">
    <source>
        <dbReference type="PROSITE" id="PS50843"/>
    </source>
</evidence>
<dbReference type="GO" id="GO:0005576">
    <property type="term" value="C:extracellular region"/>
    <property type="evidence" value="ECO:0007669"/>
    <property type="project" value="UniProtKB-SubCell"/>
</dbReference>
<dbReference type="KEGG" id="lang:109353166"/>
<dbReference type="SMART" id="SM00837">
    <property type="entry name" value="DPBB_1"/>
    <property type="match status" value="1"/>
</dbReference>
<dbReference type="SUPFAM" id="SSF49590">
    <property type="entry name" value="PHL pollen allergen"/>
    <property type="match status" value="1"/>
</dbReference>
<dbReference type="PANTHER" id="PTHR31692:SF4">
    <property type="entry name" value="EXPANSIN-LIKE A1-RELATED"/>
    <property type="match status" value="1"/>
</dbReference>
<dbReference type="GO" id="GO:0009653">
    <property type="term" value="P:anatomical structure morphogenesis"/>
    <property type="evidence" value="ECO:0007669"/>
    <property type="project" value="UniProtKB-ARBA"/>
</dbReference>
<dbReference type="Pfam" id="PF01357">
    <property type="entry name" value="Expansin_C"/>
    <property type="match status" value="1"/>
</dbReference>
<dbReference type="PRINTS" id="PR01225">
    <property type="entry name" value="EXPANSNFAMLY"/>
</dbReference>
<dbReference type="PROSITE" id="PS50842">
    <property type="entry name" value="EXPANSIN_EG45"/>
    <property type="match status" value="1"/>
</dbReference>
<reference evidence="7 8" key="1">
    <citation type="journal article" date="2017" name="Plant Biotechnol. J.">
        <title>A comprehensive draft genome sequence for lupin (Lupinus angustifolius), an emerging health food: insights into plant-microbe interactions and legume evolution.</title>
        <authorList>
            <person name="Hane J.K."/>
            <person name="Ming Y."/>
            <person name="Kamphuis L.G."/>
            <person name="Nelson M.N."/>
            <person name="Garg G."/>
            <person name="Atkins C.A."/>
            <person name="Bayer P.E."/>
            <person name="Bravo A."/>
            <person name="Bringans S."/>
            <person name="Cannon S."/>
            <person name="Edwards D."/>
            <person name="Foley R."/>
            <person name="Gao L.L."/>
            <person name="Harrison M.J."/>
            <person name="Huang W."/>
            <person name="Hurgobin B."/>
            <person name="Li S."/>
            <person name="Liu C.W."/>
            <person name="McGrath A."/>
            <person name="Morahan G."/>
            <person name="Murray J."/>
            <person name="Weller J."/>
            <person name="Jian J."/>
            <person name="Singh K.B."/>
        </authorList>
    </citation>
    <scope>NUCLEOTIDE SEQUENCE [LARGE SCALE GENOMIC DNA]</scope>
    <source>
        <strain evidence="8">cv. Tanjil</strain>
        <tissue evidence="7">Whole plant</tissue>
    </source>
</reference>
<feature type="signal peptide" evidence="4">
    <location>
        <begin position="1"/>
        <end position="18"/>
    </location>
</feature>